<dbReference type="SUPFAM" id="SSF51735">
    <property type="entry name" value="NAD(P)-binding Rossmann-fold domains"/>
    <property type="match status" value="1"/>
</dbReference>
<dbReference type="InterPro" id="IPR020904">
    <property type="entry name" value="Sc_DH/Rdtase_CS"/>
</dbReference>
<dbReference type="AlphaFoldDB" id="A0A5N3P6H7"/>
<gene>
    <name evidence="4" type="ORF">FEZ63_19150</name>
</gene>
<dbReference type="GO" id="GO:0047936">
    <property type="term" value="F:glucose 1-dehydrogenase [NAD(P)+] activity"/>
    <property type="evidence" value="ECO:0007669"/>
    <property type="project" value="UniProtKB-EC"/>
</dbReference>
<comment type="caution">
    <text evidence="4">The sequence shown here is derived from an EMBL/GenBank/DDBJ whole genome shotgun (WGS) entry which is preliminary data.</text>
</comment>
<dbReference type="Gene3D" id="3.40.50.720">
    <property type="entry name" value="NAD(P)-binding Rossmann-like Domain"/>
    <property type="match status" value="1"/>
</dbReference>
<dbReference type="InterPro" id="IPR002347">
    <property type="entry name" value="SDR_fam"/>
</dbReference>
<dbReference type="PANTHER" id="PTHR43477">
    <property type="entry name" value="DIHYDROANTICAPSIN 7-DEHYDROGENASE"/>
    <property type="match status" value="1"/>
</dbReference>
<dbReference type="NCBIfam" id="NF005559">
    <property type="entry name" value="PRK07231.1"/>
    <property type="match status" value="1"/>
</dbReference>
<comment type="similarity">
    <text evidence="1">Belongs to the short-chain dehydrogenases/reductases (SDR) family.</text>
</comment>
<proteinExistence type="inferred from homology"/>
<dbReference type="EMBL" id="VCMV01000037">
    <property type="protein sequence ID" value="KAB0265330.1"/>
    <property type="molecule type" value="Genomic_DNA"/>
</dbReference>
<dbReference type="EC" id="1.1.1.47" evidence="4"/>
<protein>
    <submittedName>
        <fullName evidence="4">Glucose 1-dehydrogenase</fullName>
        <ecNumber evidence="4">1.1.1.47</ecNumber>
    </submittedName>
</protein>
<name>A0A5N3P6H7_9HYPH</name>
<keyword evidence="5" id="KW-1185">Reference proteome</keyword>
<evidence type="ECO:0000256" key="1">
    <source>
        <dbReference type="ARBA" id="ARBA00006484"/>
    </source>
</evidence>
<dbReference type="CDD" id="cd05233">
    <property type="entry name" value="SDR_c"/>
    <property type="match status" value="1"/>
</dbReference>
<dbReference type="RefSeq" id="WP_150947480.1">
    <property type="nucleotide sequence ID" value="NZ_VCMV01000037.1"/>
</dbReference>
<dbReference type="PRINTS" id="PR00080">
    <property type="entry name" value="SDRFAMILY"/>
</dbReference>
<sequence length="254" mass="26632">MRDRFHGRVAAVTGAAGALGRATAIKLSREGARVLLFDRDENGVRETAAQCPGSVTVVGDASSAADVQRAADVARKELGPVELLAAAAGILGPAKPAIELDEATWDHLFAVNVKGPWLAARAFIPQMREAGRGSVVLFSSTAGILGSPFLSAYSASKGAVVLLTRSLALNHAQENIRVNCVCPGTIEGPMTESSFVQAGDDAAQEERRKVMRARHPMNRFGTAEEVANAVLYFMSDEASFTTGTALPIDGGRLA</sequence>
<organism evidence="4 5">
    <name type="scientific">Microvirga brassicacearum</name>
    <dbReference type="NCBI Taxonomy" id="2580413"/>
    <lineage>
        <taxon>Bacteria</taxon>
        <taxon>Pseudomonadati</taxon>
        <taxon>Pseudomonadota</taxon>
        <taxon>Alphaproteobacteria</taxon>
        <taxon>Hyphomicrobiales</taxon>
        <taxon>Methylobacteriaceae</taxon>
        <taxon>Microvirga</taxon>
    </lineage>
</organism>
<evidence type="ECO:0000313" key="5">
    <source>
        <dbReference type="Proteomes" id="UP000325684"/>
    </source>
</evidence>
<reference evidence="4 5" key="1">
    <citation type="journal article" date="2019" name="Microorganisms">
        <title>Genome Insights into the Novel Species Microvirga brassicacearum, a Rapeseed Endophyte with Biotechnological Potential.</title>
        <authorList>
            <person name="Jimenez-Gomez A."/>
            <person name="Saati-Santamaria Z."/>
            <person name="Igual J.M."/>
            <person name="Rivas R."/>
            <person name="Mateos P.F."/>
            <person name="Garcia-Fraile P."/>
        </authorList>
    </citation>
    <scope>NUCLEOTIDE SEQUENCE [LARGE SCALE GENOMIC DNA]</scope>
    <source>
        <strain evidence="4 5">CDVBN77</strain>
    </source>
</reference>
<dbReference type="Pfam" id="PF13561">
    <property type="entry name" value="adh_short_C2"/>
    <property type="match status" value="1"/>
</dbReference>
<dbReference type="OrthoDB" id="7568484at2"/>
<dbReference type="FunFam" id="3.40.50.720:FF:000084">
    <property type="entry name" value="Short-chain dehydrogenase reductase"/>
    <property type="match status" value="1"/>
</dbReference>
<dbReference type="PROSITE" id="PS00061">
    <property type="entry name" value="ADH_SHORT"/>
    <property type="match status" value="1"/>
</dbReference>
<accession>A0A5N3P6H7</accession>
<keyword evidence="2 4" id="KW-0560">Oxidoreductase</keyword>
<dbReference type="PANTHER" id="PTHR43477:SF4">
    <property type="entry name" value="DEHYDROGENASE_REDUCTASE SDR FAMILY MEMBER 6"/>
    <property type="match status" value="1"/>
</dbReference>
<dbReference type="Proteomes" id="UP000325684">
    <property type="component" value="Unassembled WGS sequence"/>
</dbReference>
<dbReference type="PRINTS" id="PR00081">
    <property type="entry name" value="GDHRDH"/>
</dbReference>
<evidence type="ECO:0000313" key="4">
    <source>
        <dbReference type="EMBL" id="KAB0265330.1"/>
    </source>
</evidence>
<dbReference type="InterPro" id="IPR051122">
    <property type="entry name" value="SDR_DHRS6-like"/>
</dbReference>
<keyword evidence="3" id="KW-0520">NAD</keyword>
<evidence type="ECO:0000256" key="3">
    <source>
        <dbReference type="ARBA" id="ARBA00023027"/>
    </source>
</evidence>
<evidence type="ECO:0000256" key="2">
    <source>
        <dbReference type="ARBA" id="ARBA00023002"/>
    </source>
</evidence>
<dbReference type="InterPro" id="IPR036291">
    <property type="entry name" value="NAD(P)-bd_dom_sf"/>
</dbReference>